<dbReference type="EMBL" id="NCKV01055474">
    <property type="protein sequence ID" value="RWS02829.1"/>
    <property type="molecule type" value="Genomic_DNA"/>
</dbReference>
<dbReference type="PANTHER" id="PTHR11241">
    <property type="entry name" value="DEOXYURIDINE 5'-TRIPHOSPHATE NUCLEOTIDOHYDROLASE"/>
    <property type="match status" value="1"/>
</dbReference>
<dbReference type="GO" id="GO:0000287">
    <property type="term" value="F:magnesium ion binding"/>
    <property type="evidence" value="ECO:0007669"/>
    <property type="project" value="UniProtKB-UniRule"/>
</dbReference>
<comment type="similarity">
    <text evidence="2 5">Belongs to the dUTPase family.</text>
</comment>
<comment type="cofactor">
    <cofactor evidence="5">
        <name>Mg(2+)</name>
        <dbReference type="ChEBI" id="CHEBI:18420"/>
    </cofactor>
</comment>
<feature type="domain" description="dUTPase-like" evidence="6">
    <location>
        <begin position="23"/>
        <end position="129"/>
    </location>
</feature>
<keyword evidence="5" id="KW-0479">Metal-binding</keyword>
<dbReference type="GO" id="GO:0046081">
    <property type="term" value="P:dUTP catabolic process"/>
    <property type="evidence" value="ECO:0007669"/>
    <property type="project" value="UniProtKB-UniRule"/>
</dbReference>
<reference evidence="7 8" key="1">
    <citation type="journal article" date="2018" name="Gigascience">
        <title>Genomes of trombidid mites reveal novel predicted allergens and laterally-transferred genes associated with secondary metabolism.</title>
        <authorList>
            <person name="Dong X."/>
            <person name="Chaisiri K."/>
            <person name="Xia D."/>
            <person name="Armstrong S.D."/>
            <person name="Fang Y."/>
            <person name="Donnelly M.J."/>
            <person name="Kadowaki T."/>
            <person name="McGarry J.W."/>
            <person name="Darby A.C."/>
            <person name="Makepeace B.L."/>
        </authorList>
    </citation>
    <scope>NUCLEOTIDE SEQUENCE [LARGE SCALE GENOMIC DNA]</scope>
    <source>
        <strain evidence="7">UoL-UT</strain>
    </source>
</reference>
<comment type="caution">
    <text evidence="7">The sequence shown here is derived from an EMBL/GenBank/DDBJ whole genome shotgun (WGS) entry which is preliminary data.</text>
</comment>
<dbReference type="STRING" id="299467.A0A443QIJ8"/>
<evidence type="ECO:0000256" key="2">
    <source>
        <dbReference type="ARBA" id="ARBA00006581"/>
    </source>
</evidence>
<dbReference type="Gene3D" id="2.70.40.10">
    <property type="match status" value="1"/>
</dbReference>
<evidence type="ECO:0000256" key="1">
    <source>
        <dbReference type="ARBA" id="ARBA00005142"/>
    </source>
</evidence>
<organism evidence="7 8">
    <name type="scientific">Leptotrombidium deliense</name>
    <dbReference type="NCBI Taxonomy" id="299467"/>
    <lineage>
        <taxon>Eukaryota</taxon>
        <taxon>Metazoa</taxon>
        <taxon>Ecdysozoa</taxon>
        <taxon>Arthropoda</taxon>
        <taxon>Chelicerata</taxon>
        <taxon>Arachnida</taxon>
        <taxon>Acari</taxon>
        <taxon>Acariformes</taxon>
        <taxon>Trombidiformes</taxon>
        <taxon>Prostigmata</taxon>
        <taxon>Anystina</taxon>
        <taxon>Parasitengona</taxon>
        <taxon>Trombiculoidea</taxon>
        <taxon>Trombiculidae</taxon>
        <taxon>Leptotrombidium</taxon>
    </lineage>
</organism>
<keyword evidence="8" id="KW-1185">Reference proteome</keyword>
<evidence type="ECO:0000313" key="7">
    <source>
        <dbReference type="EMBL" id="RWS02829.1"/>
    </source>
</evidence>
<keyword evidence="3 5" id="KW-0378">Hydrolase</keyword>
<comment type="catalytic activity">
    <reaction evidence="5">
        <text>dUTP + H2O = dUMP + diphosphate + H(+)</text>
        <dbReference type="Rhea" id="RHEA:10248"/>
        <dbReference type="ChEBI" id="CHEBI:15377"/>
        <dbReference type="ChEBI" id="CHEBI:15378"/>
        <dbReference type="ChEBI" id="CHEBI:33019"/>
        <dbReference type="ChEBI" id="CHEBI:61555"/>
        <dbReference type="ChEBI" id="CHEBI:246422"/>
        <dbReference type="EC" id="3.6.1.23"/>
    </reaction>
</comment>
<dbReference type="EC" id="3.6.1.23" evidence="5"/>
<protein>
    <recommendedName>
        <fullName evidence="5">Deoxyuridine 5'-triphosphate nucleotidohydrolase</fullName>
        <shortName evidence="5">dUTPase</shortName>
        <ecNumber evidence="5">3.6.1.23</ecNumber>
    </recommendedName>
    <alternativeName>
        <fullName evidence="5">dUTP pyrophosphatase</fullName>
    </alternativeName>
</protein>
<evidence type="ECO:0000259" key="6">
    <source>
        <dbReference type="Pfam" id="PF00692"/>
    </source>
</evidence>
<keyword evidence="4 5" id="KW-0546">Nucleotide metabolism</keyword>
<keyword evidence="5" id="KW-0460">Magnesium</keyword>
<dbReference type="InterPro" id="IPR008181">
    <property type="entry name" value="dUTPase"/>
</dbReference>
<dbReference type="GO" id="GO:0006226">
    <property type="term" value="P:dUMP biosynthetic process"/>
    <property type="evidence" value="ECO:0007669"/>
    <property type="project" value="UniProtKB-UniRule"/>
</dbReference>
<gene>
    <name evidence="7" type="ORF">B4U80_14762</name>
</gene>
<dbReference type="VEuPathDB" id="VectorBase:LDEU014311"/>
<evidence type="ECO:0000256" key="3">
    <source>
        <dbReference type="ARBA" id="ARBA00022801"/>
    </source>
</evidence>
<dbReference type="UniPathway" id="UPA00610">
    <property type="reaction ID" value="UER00666"/>
</dbReference>
<feature type="non-terminal residue" evidence="7">
    <location>
        <position position="1"/>
    </location>
</feature>
<dbReference type="Proteomes" id="UP000288716">
    <property type="component" value="Unassembled WGS sequence"/>
</dbReference>
<dbReference type="GO" id="GO:0004170">
    <property type="term" value="F:dUTP diphosphatase activity"/>
    <property type="evidence" value="ECO:0007669"/>
    <property type="project" value="UniProtKB-UniRule"/>
</dbReference>
<dbReference type="SUPFAM" id="SSF51283">
    <property type="entry name" value="dUTPase-like"/>
    <property type="match status" value="1"/>
</dbReference>
<dbReference type="InterPro" id="IPR033704">
    <property type="entry name" value="dUTPase_trimeric"/>
</dbReference>
<dbReference type="InterPro" id="IPR036157">
    <property type="entry name" value="dUTPase-like_sf"/>
</dbReference>
<dbReference type="AlphaFoldDB" id="A0A443QIJ8"/>
<sequence>VFNVFRESDKEKKVLLLVDDEFIVPNYTSDAGIDLFCRDNDTIHPFETKIIKTKHRIFLPFGYYATVHPRSSIALQGITIHSTIIDAGYTGDIFIIATSNRPIHEFKIISNDRLAQIVIRQVIKSEINSIPNNEFNSLKSFRGKRCLGSTNKQ</sequence>
<evidence type="ECO:0000256" key="4">
    <source>
        <dbReference type="ARBA" id="ARBA00023080"/>
    </source>
</evidence>
<dbReference type="InterPro" id="IPR029054">
    <property type="entry name" value="dUTPase-like"/>
</dbReference>
<dbReference type="PANTHER" id="PTHR11241:SF0">
    <property type="entry name" value="DEOXYURIDINE 5'-TRIPHOSPHATE NUCLEOTIDOHYDROLASE"/>
    <property type="match status" value="1"/>
</dbReference>
<name>A0A443QIJ8_9ACAR</name>
<accession>A0A443QIJ8</accession>
<evidence type="ECO:0000313" key="8">
    <source>
        <dbReference type="Proteomes" id="UP000288716"/>
    </source>
</evidence>
<comment type="pathway">
    <text evidence="1 5">Pyrimidine metabolism; dUMP biosynthesis; dUMP from dCTP (dUTP route): step 2/2.</text>
</comment>
<dbReference type="Pfam" id="PF00692">
    <property type="entry name" value="dUTPase"/>
    <property type="match status" value="1"/>
</dbReference>
<comment type="function">
    <text evidence="5">Involved in nucleotide metabolism via production of dUMP, the immediate precursor of thymidine nucleotides, and decreases the intracellular concentration of dUTP so that uracil cannot be incorporated into DNA.</text>
</comment>
<dbReference type="CDD" id="cd07557">
    <property type="entry name" value="trimeric_dUTPase"/>
    <property type="match status" value="1"/>
</dbReference>
<proteinExistence type="inferred from homology"/>
<evidence type="ECO:0000256" key="5">
    <source>
        <dbReference type="RuleBase" id="RU367024"/>
    </source>
</evidence>